<feature type="chain" id="PRO_5026957746" evidence="2">
    <location>
        <begin position="26"/>
        <end position="440"/>
    </location>
</feature>
<dbReference type="InterPro" id="IPR010131">
    <property type="entry name" value="MdtP/NodT-like"/>
</dbReference>
<dbReference type="EMBL" id="WSEL01000003">
    <property type="protein sequence ID" value="MVQ29909.1"/>
    <property type="molecule type" value="Genomic_DNA"/>
</dbReference>
<dbReference type="SUPFAM" id="SSF56954">
    <property type="entry name" value="Outer membrane efflux proteins (OEP)"/>
    <property type="match status" value="1"/>
</dbReference>
<keyword evidence="2" id="KW-0732">Signal</keyword>
<comment type="caution">
    <text evidence="3">The sequence shown here is derived from an EMBL/GenBank/DDBJ whole genome shotgun (WGS) entry which is preliminary data.</text>
</comment>
<feature type="signal peptide" evidence="2">
    <location>
        <begin position="1"/>
        <end position="25"/>
    </location>
</feature>
<evidence type="ECO:0000313" key="4">
    <source>
        <dbReference type="Proteomes" id="UP000469385"/>
    </source>
</evidence>
<proteinExistence type="inferred from homology"/>
<accession>A0A6N8ISK7</accession>
<organism evidence="3 4">
    <name type="scientific">Ramlibacter pinisoli</name>
    <dbReference type="NCBI Taxonomy" id="2682844"/>
    <lineage>
        <taxon>Bacteria</taxon>
        <taxon>Pseudomonadati</taxon>
        <taxon>Pseudomonadota</taxon>
        <taxon>Betaproteobacteria</taxon>
        <taxon>Burkholderiales</taxon>
        <taxon>Comamonadaceae</taxon>
        <taxon>Ramlibacter</taxon>
    </lineage>
</organism>
<gene>
    <name evidence="3" type="ORF">GON04_10640</name>
</gene>
<dbReference type="PANTHER" id="PTHR30203">
    <property type="entry name" value="OUTER MEMBRANE CATION EFFLUX PROTEIN"/>
    <property type="match status" value="1"/>
</dbReference>
<dbReference type="Gene3D" id="1.20.1600.10">
    <property type="entry name" value="Outer membrane efflux proteins (OEP)"/>
    <property type="match status" value="1"/>
</dbReference>
<name>A0A6N8ISK7_9BURK</name>
<comment type="similarity">
    <text evidence="1">Belongs to the outer membrane factor (OMF) (TC 1.B.17) family.</text>
</comment>
<evidence type="ECO:0000313" key="3">
    <source>
        <dbReference type="EMBL" id="MVQ29909.1"/>
    </source>
</evidence>
<dbReference type="Pfam" id="PF02321">
    <property type="entry name" value="OEP"/>
    <property type="match status" value="2"/>
</dbReference>
<dbReference type="Proteomes" id="UP000469385">
    <property type="component" value="Unassembled WGS sequence"/>
</dbReference>
<evidence type="ECO:0000256" key="2">
    <source>
        <dbReference type="SAM" id="SignalP"/>
    </source>
</evidence>
<sequence>MPVHFPRLTLVVAACALSAAVAARAEAPAAAPPPPPDPGATQETVLGIADLVQAALRYNPALRAALRSREAAAGAVDAAAAYANPRLEALSGSNRARLPGVTGGAVTGWGVSQLIENPAVREARIAGARHGQTGTDWQAGITANELVAQVRLKAFEYLLRREEAAAAADAAALLEEIRSRVQVRVDSGEAPRYEAIKAAAEVANARQQQAAARLRVEQAGLALERLAAGRLPPRWRLAATLGDAADLPPLATLQREALEHNPELQFLRSEVRRREARLDESRASRLPGVELRYGQVRDPEVRQAVLTATVQVPLFDRRSGPIAEAGAELERSRTLLDGRQVELDRQLQSAAQALEVARLRADALATGALPGAEAALRVAQAAYRFGERGILDVLDAQRLLRSIRADLIDARFQVQAAAIELEQLAGRYAVPESTLSRPIP</sequence>
<dbReference type="PANTHER" id="PTHR30203:SF24">
    <property type="entry name" value="BLR4935 PROTEIN"/>
    <property type="match status" value="1"/>
</dbReference>
<protein>
    <submittedName>
        <fullName evidence="3">TolC family protein</fullName>
    </submittedName>
</protein>
<evidence type="ECO:0000256" key="1">
    <source>
        <dbReference type="ARBA" id="ARBA00007613"/>
    </source>
</evidence>
<dbReference type="AlphaFoldDB" id="A0A6N8ISK7"/>
<reference evidence="3 4" key="1">
    <citation type="submission" date="2019-12" db="EMBL/GenBank/DDBJ databases">
        <authorList>
            <person name="Huq M.A."/>
        </authorList>
    </citation>
    <scope>NUCLEOTIDE SEQUENCE [LARGE SCALE GENOMIC DNA]</scope>
    <source>
        <strain evidence="3 4">MAH-25</strain>
    </source>
</reference>
<dbReference type="InterPro" id="IPR003423">
    <property type="entry name" value="OMP_efflux"/>
</dbReference>
<keyword evidence="4" id="KW-1185">Reference proteome</keyword>
<dbReference type="GO" id="GO:0015562">
    <property type="term" value="F:efflux transmembrane transporter activity"/>
    <property type="evidence" value="ECO:0007669"/>
    <property type="project" value="InterPro"/>
</dbReference>